<name>A0A8B8QZC5_9MYRT</name>
<reference evidence="3" key="2">
    <citation type="submission" date="2025-08" db="UniProtKB">
        <authorList>
            <consortium name="RefSeq"/>
        </authorList>
    </citation>
    <scope>IDENTIFICATION</scope>
    <source>
        <tissue evidence="3">Leaf</tissue>
    </source>
</reference>
<dbReference type="OrthoDB" id="1934555at2759"/>
<feature type="compositionally biased region" description="Basic and acidic residues" evidence="1">
    <location>
        <begin position="51"/>
        <end position="60"/>
    </location>
</feature>
<dbReference type="PANTHER" id="PTHR34371:SF6">
    <property type="entry name" value="MEMBRANE-ASSOCIATED KINASE REGULATOR 6"/>
    <property type="match status" value="1"/>
</dbReference>
<feature type="compositionally biased region" description="Gly residues" evidence="1">
    <location>
        <begin position="164"/>
        <end position="176"/>
    </location>
</feature>
<dbReference type="InterPro" id="IPR007789">
    <property type="entry name" value="DUF688"/>
</dbReference>
<dbReference type="Proteomes" id="UP000827889">
    <property type="component" value="Chromosome 1"/>
</dbReference>
<feature type="region of interest" description="Disordered" evidence="1">
    <location>
        <begin position="1"/>
        <end position="73"/>
    </location>
</feature>
<gene>
    <name evidence="3" type="primary">LOC115756709</name>
</gene>
<dbReference type="GeneID" id="115756709"/>
<keyword evidence="2" id="KW-1185">Reference proteome</keyword>
<dbReference type="KEGG" id="rarg:115756709"/>
<dbReference type="PANTHER" id="PTHR34371">
    <property type="entry name" value="OS01G0551000 PROTEIN"/>
    <property type="match status" value="1"/>
</dbReference>
<dbReference type="AlphaFoldDB" id="A0A8B8QZC5"/>
<proteinExistence type="predicted"/>
<organism evidence="2 3">
    <name type="scientific">Rhodamnia argentea</name>
    <dbReference type="NCBI Taxonomy" id="178133"/>
    <lineage>
        <taxon>Eukaryota</taxon>
        <taxon>Viridiplantae</taxon>
        <taxon>Streptophyta</taxon>
        <taxon>Embryophyta</taxon>
        <taxon>Tracheophyta</taxon>
        <taxon>Spermatophyta</taxon>
        <taxon>Magnoliopsida</taxon>
        <taxon>eudicotyledons</taxon>
        <taxon>Gunneridae</taxon>
        <taxon>Pentapetalae</taxon>
        <taxon>rosids</taxon>
        <taxon>malvids</taxon>
        <taxon>Myrtales</taxon>
        <taxon>Myrtaceae</taxon>
        <taxon>Myrtoideae</taxon>
        <taxon>Myrteae</taxon>
        <taxon>Australasian group</taxon>
        <taxon>Rhodamnia</taxon>
    </lineage>
</organism>
<protein>
    <submittedName>
        <fullName evidence="3">Uncharacterized protein At4g00950-like</fullName>
    </submittedName>
</protein>
<sequence length="223" mass="25024">MDSESEREDSRRSTPKLFVLSLPNHHRRDPSDMPDPPLQTSISIPFEWEEVPGKPKRANDQPKPSAVASLPCLEPPPRLWDEAKFTNTPSPTSVLDGPYMCRRSAQTFSFRKIGGSFRSPEKRGKGEVKEKASIFGSMRWGILREKAEDVEGIPEFSSSFRGARSGGDSAGGGGDGYSHTDTRRRRGGFIGLSQSKSHLWATLCENFKQVVPWRRKQDNYEKV</sequence>
<evidence type="ECO:0000313" key="3">
    <source>
        <dbReference type="RefSeq" id="XP_030552440.1"/>
    </source>
</evidence>
<dbReference type="RefSeq" id="XP_030552440.1">
    <property type="nucleotide sequence ID" value="XM_030696580.2"/>
</dbReference>
<reference evidence="2" key="1">
    <citation type="submission" date="2025-05" db="UniProtKB">
        <authorList>
            <consortium name="RefSeq"/>
        </authorList>
    </citation>
    <scope>NUCLEOTIDE SEQUENCE [LARGE SCALE GENOMIC DNA]</scope>
</reference>
<feature type="region of interest" description="Disordered" evidence="1">
    <location>
        <begin position="157"/>
        <end position="185"/>
    </location>
</feature>
<evidence type="ECO:0000313" key="2">
    <source>
        <dbReference type="Proteomes" id="UP000827889"/>
    </source>
</evidence>
<accession>A0A8B8QZC5</accession>
<dbReference type="Pfam" id="PF05097">
    <property type="entry name" value="DUF688"/>
    <property type="match status" value="1"/>
</dbReference>
<evidence type="ECO:0000256" key="1">
    <source>
        <dbReference type="SAM" id="MobiDB-lite"/>
    </source>
</evidence>